<feature type="compositionally biased region" description="Basic and acidic residues" evidence="6">
    <location>
        <begin position="248"/>
        <end position="262"/>
    </location>
</feature>
<sequence>MQKTQLSDNIFRMVKTLNDDTAIEKMFKAGAHYGYSKTRRHPSVSSFIYATKNKGDIINLERTEMMLDKAVEFMKNLGATGKIVLFVGTKPEAKTAIKDTAESLNMPYVAERWIGGTISNFTEIKKRIAELENYRKDVAEGGLDKYTKKERVVMAKKMEKLTKYYSGLTGLKKAPSALFIIDARSEHIAATEAKKSGVPVIALLNSDSNIKDIDYPIVGNDSGIPSIKFFVDAIGNAYKEGQMSAPEKTPHQNKFDAEQESQ</sequence>
<dbReference type="CDD" id="cd01425">
    <property type="entry name" value="RPS2"/>
    <property type="match status" value="1"/>
</dbReference>
<feature type="region of interest" description="Disordered" evidence="6">
    <location>
        <begin position="241"/>
        <end position="262"/>
    </location>
</feature>
<evidence type="ECO:0000313" key="7">
    <source>
        <dbReference type="EMBL" id="KKR70378.1"/>
    </source>
</evidence>
<evidence type="ECO:0000256" key="1">
    <source>
        <dbReference type="ARBA" id="ARBA00006242"/>
    </source>
</evidence>
<name>A0A0G0SZY7_9BACT</name>
<accession>A0A0G0SZY7</accession>
<dbReference type="Gene3D" id="1.10.287.610">
    <property type="entry name" value="Helix hairpin bin"/>
    <property type="match status" value="1"/>
</dbReference>
<reference evidence="7 8" key="1">
    <citation type="journal article" date="2015" name="Nature">
        <title>rRNA introns, odd ribosomes, and small enigmatic genomes across a large radiation of phyla.</title>
        <authorList>
            <person name="Brown C.T."/>
            <person name="Hug L.A."/>
            <person name="Thomas B.C."/>
            <person name="Sharon I."/>
            <person name="Castelle C.J."/>
            <person name="Singh A."/>
            <person name="Wilkins M.J."/>
            <person name="Williams K.H."/>
            <person name="Banfield J.F."/>
        </authorList>
    </citation>
    <scope>NUCLEOTIDE SEQUENCE [LARGE SCALE GENOMIC DNA]</scope>
</reference>
<dbReference type="InterPro" id="IPR005706">
    <property type="entry name" value="Ribosomal_uS2_bac/mit/plastid"/>
</dbReference>
<evidence type="ECO:0000313" key="8">
    <source>
        <dbReference type="Proteomes" id="UP000034452"/>
    </source>
</evidence>
<dbReference type="NCBIfam" id="TIGR01011">
    <property type="entry name" value="rpsB_bact"/>
    <property type="match status" value="1"/>
</dbReference>
<dbReference type="InterPro" id="IPR023591">
    <property type="entry name" value="Ribosomal_uS2_flav_dom_sf"/>
</dbReference>
<dbReference type="Gene3D" id="3.40.50.10490">
    <property type="entry name" value="Glucose-6-phosphate isomerase like protein, domain 1"/>
    <property type="match status" value="1"/>
</dbReference>
<evidence type="ECO:0000256" key="3">
    <source>
        <dbReference type="ARBA" id="ARBA00023274"/>
    </source>
</evidence>
<gene>
    <name evidence="5" type="primary">rpsB</name>
    <name evidence="7" type="ORF">UU13_C0007G0019</name>
</gene>
<dbReference type="GO" id="GO:0006412">
    <property type="term" value="P:translation"/>
    <property type="evidence" value="ECO:0007669"/>
    <property type="project" value="UniProtKB-UniRule"/>
</dbReference>
<dbReference type="Pfam" id="PF00318">
    <property type="entry name" value="Ribosomal_S2"/>
    <property type="match status" value="1"/>
</dbReference>
<evidence type="ECO:0000256" key="5">
    <source>
        <dbReference type="HAMAP-Rule" id="MF_00291"/>
    </source>
</evidence>
<evidence type="ECO:0000256" key="2">
    <source>
        <dbReference type="ARBA" id="ARBA00022980"/>
    </source>
</evidence>
<proteinExistence type="inferred from homology"/>
<dbReference type="HAMAP" id="MF_00291_B">
    <property type="entry name" value="Ribosomal_uS2_B"/>
    <property type="match status" value="1"/>
</dbReference>
<dbReference type="AlphaFoldDB" id="A0A0G0SZY7"/>
<keyword evidence="3 5" id="KW-0687">Ribonucleoprotein</keyword>
<dbReference type="PANTHER" id="PTHR12534">
    <property type="entry name" value="30S RIBOSOMAL PROTEIN S2 PROKARYOTIC AND ORGANELLAR"/>
    <property type="match status" value="1"/>
</dbReference>
<dbReference type="SUPFAM" id="SSF52313">
    <property type="entry name" value="Ribosomal protein S2"/>
    <property type="match status" value="1"/>
</dbReference>
<dbReference type="PANTHER" id="PTHR12534:SF0">
    <property type="entry name" value="SMALL RIBOSOMAL SUBUNIT PROTEIN US2M"/>
    <property type="match status" value="1"/>
</dbReference>
<dbReference type="InterPro" id="IPR001865">
    <property type="entry name" value="Ribosomal_uS2"/>
</dbReference>
<keyword evidence="2 5" id="KW-0689">Ribosomal protein</keyword>
<dbReference type="GO" id="GO:0022627">
    <property type="term" value="C:cytosolic small ribosomal subunit"/>
    <property type="evidence" value="ECO:0007669"/>
    <property type="project" value="TreeGrafter"/>
</dbReference>
<comment type="similarity">
    <text evidence="1 5">Belongs to the universal ribosomal protein uS2 family.</text>
</comment>
<dbReference type="GO" id="GO:0003735">
    <property type="term" value="F:structural constituent of ribosome"/>
    <property type="evidence" value="ECO:0007669"/>
    <property type="project" value="InterPro"/>
</dbReference>
<evidence type="ECO:0000256" key="4">
    <source>
        <dbReference type="ARBA" id="ARBA00035256"/>
    </source>
</evidence>
<dbReference type="Proteomes" id="UP000034452">
    <property type="component" value="Unassembled WGS sequence"/>
</dbReference>
<organism evidence="7 8">
    <name type="scientific">Candidatus Nomurabacteria bacterium GW2011_GWB1_40_7</name>
    <dbReference type="NCBI Taxonomy" id="1618744"/>
    <lineage>
        <taxon>Bacteria</taxon>
        <taxon>Candidatus Nomuraibacteriota</taxon>
    </lineage>
</organism>
<comment type="caution">
    <text evidence="7">The sequence shown here is derived from an EMBL/GenBank/DDBJ whole genome shotgun (WGS) entry which is preliminary data.</text>
</comment>
<evidence type="ECO:0000256" key="6">
    <source>
        <dbReference type="SAM" id="MobiDB-lite"/>
    </source>
</evidence>
<dbReference type="PRINTS" id="PR00395">
    <property type="entry name" value="RIBOSOMALS2"/>
</dbReference>
<dbReference type="EMBL" id="LBZL01000007">
    <property type="protein sequence ID" value="KKR70378.1"/>
    <property type="molecule type" value="Genomic_DNA"/>
</dbReference>
<protein>
    <recommendedName>
        <fullName evidence="4 5">Small ribosomal subunit protein uS2</fullName>
    </recommendedName>
</protein>